<dbReference type="PANTHER" id="PTHR11280:SF5">
    <property type="entry name" value="GLUCOSAMINE-6-PHOSPHATE ISOMERASE"/>
    <property type="match status" value="1"/>
</dbReference>
<dbReference type="UniPathway" id="UPA00629">
    <property type="reaction ID" value="UER00684"/>
</dbReference>
<protein>
    <recommendedName>
        <fullName evidence="4">Glucosamine-6-phosphate deaminase</fullName>
        <ecNumber evidence="4">3.5.99.6</ecNumber>
    </recommendedName>
    <alternativeName>
        <fullName evidence="4">GlcN6P deaminase</fullName>
        <shortName evidence="4">GNPDA</shortName>
    </alternativeName>
    <alternativeName>
        <fullName evidence="4">Glucosamine-6-phosphate isomerase</fullName>
    </alternativeName>
</protein>
<feature type="domain" description="Glucosamine/galactosamine-6-phosphate isomerase" evidence="5">
    <location>
        <begin position="13"/>
        <end position="229"/>
    </location>
</feature>
<dbReference type="EC" id="3.5.99.6" evidence="4"/>
<reference evidence="7 9" key="2">
    <citation type="submission" date="2017-12" db="EMBL/GenBank/DDBJ databases">
        <title>Comparative Functional Genomics of Dry Heat Resistant strains isolated from the Viking Spacecraft.</title>
        <authorList>
            <person name="Seuylemezian A."/>
            <person name="Cooper K."/>
            <person name="Vaishampayan P."/>
        </authorList>
    </citation>
    <scope>NUCLEOTIDE SEQUENCE [LARGE SCALE GENOMIC DNA]</scope>
    <source>
        <strain evidence="7 9">ATCC 29669</strain>
    </source>
</reference>
<comment type="function">
    <text evidence="4">Catalyzes the reversible isomerization-deamination of glucosamine 6-phosphate (GlcN6P) to form fructose 6-phosphate (Fru6P) and ammonium ion.</text>
</comment>
<evidence type="ECO:0000313" key="6">
    <source>
        <dbReference type="EMBL" id="PLR85344.1"/>
    </source>
</evidence>
<evidence type="ECO:0000256" key="2">
    <source>
        <dbReference type="ARBA" id="ARBA00022801"/>
    </source>
</evidence>
<dbReference type="PANTHER" id="PTHR11280">
    <property type="entry name" value="GLUCOSAMINE-6-PHOSPHATE ISOMERASE"/>
    <property type="match status" value="1"/>
</dbReference>
<comment type="catalytic activity">
    <reaction evidence="1 4">
        <text>alpha-D-glucosamine 6-phosphate + H2O = beta-D-fructose 6-phosphate + NH4(+)</text>
        <dbReference type="Rhea" id="RHEA:12172"/>
        <dbReference type="ChEBI" id="CHEBI:15377"/>
        <dbReference type="ChEBI" id="CHEBI:28938"/>
        <dbReference type="ChEBI" id="CHEBI:57634"/>
        <dbReference type="ChEBI" id="CHEBI:75989"/>
        <dbReference type="EC" id="3.5.99.6"/>
    </reaction>
</comment>
<keyword evidence="9" id="KW-1185">Reference proteome</keyword>
<dbReference type="Proteomes" id="UP000234951">
    <property type="component" value="Unassembled WGS sequence"/>
</dbReference>
<evidence type="ECO:0000313" key="9">
    <source>
        <dbReference type="Proteomes" id="UP000235114"/>
    </source>
</evidence>
<dbReference type="InterPro" id="IPR006148">
    <property type="entry name" value="Glc/Gal-6P_isomerase"/>
</dbReference>
<dbReference type="GO" id="GO:0042802">
    <property type="term" value="F:identical protein binding"/>
    <property type="evidence" value="ECO:0007669"/>
    <property type="project" value="TreeGrafter"/>
</dbReference>
<comment type="pathway">
    <text evidence="4">Amino-sugar metabolism; N-acetylneuraminate degradation; D-fructose 6-phosphate from N-acetylneuraminate: step 5/5.</text>
</comment>
<dbReference type="GO" id="GO:0004342">
    <property type="term" value="F:glucosamine-6-phosphate deaminase activity"/>
    <property type="evidence" value="ECO:0007669"/>
    <property type="project" value="UniProtKB-UniRule"/>
</dbReference>
<dbReference type="GO" id="GO:0019262">
    <property type="term" value="P:N-acetylneuraminate catabolic process"/>
    <property type="evidence" value="ECO:0007669"/>
    <property type="project" value="UniProtKB-UniRule"/>
</dbReference>
<evidence type="ECO:0000313" key="7">
    <source>
        <dbReference type="EMBL" id="PLR99336.1"/>
    </source>
</evidence>
<dbReference type="SUPFAM" id="SSF100950">
    <property type="entry name" value="NagB/RpiA/CoA transferase-like"/>
    <property type="match status" value="1"/>
</dbReference>
<feature type="active site" description="Proton acceptor; for enolization step" evidence="4">
    <location>
        <position position="67"/>
    </location>
</feature>
<dbReference type="CDD" id="cd01399">
    <property type="entry name" value="GlcN6P_deaminase"/>
    <property type="match status" value="1"/>
</dbReference>
<feature type="active site" description="For ring-opening step" evidence="4">
    <location>
        <position position="143"/>
    </location>
</feature>
<comment type="caution">
    <text evidence="4">Lacks conserved residue(s) required for the propagation of feature annotation.</text>
</comment>
<dbReference type="InterPro" id="IPR004547">
    <property type="entry name" value="Glucosamine6P_isomerase"/>
</dbReference>
<name>A0A2N5GQJ9_9BACI</name>
<dbReference type="Proteomes" id="UP000235114">
    <property type="component" value="Unassembled WGS sequence"/>
</dbReference>
<dbReference type="GO" id="GO:0005737">
    <property type="term" value="C:cytoplasm"/>
    <property type="evidence" value="ECO:0007669"/>
    <property type="project" value="TreeGrafter"/>
</dbReference>
<feature type="active site" description="For ring-opening step" evidence="4">
    <location>
        <position position="136"/>
    </location>
</feature>
<accession>A0A2N5GQJ9</accession>
<dbReference type="EMBL" id="PGVD01000016">
    <property type="protein sequence ID" value="PLR99336.1"/>
    <property type="molecule type" value="Genomic_DNA"/>
</dbReference>
<dbReference type="GO" id="GO:0005975">
    <property type="term" value="P:carbohydrate metabolic process"/>
    <property type="evidence" value="ECO:0007669"/>
    <property type="project" value="InterPro"/>
</dbReference>
<gene>
    <name evidence="4 6" type="primary">nagB</name>
    <name evidence="6" type="ORF">CU635_04250</name>
    <name evidence="7" type="ORF">CVD25_06295</name>
</gene>
<evidence type="ECO:0000256" key="3">
    <source>
        <dbReference type="ARBA" id="ARBA00023277"/>
    </source>
</evidence>
<dbReference type="PROSITE" id="PS01161">
    <property type="entry name" value="GLC_GALNAC_ISOMERASE"/>
    <property type="match status" value="1"/>
</dbReference>
<dbReference type="HAMAP" id="MF_01241">
    <property type="entry name" value="GlcN6P_deamin"/>
    <property type="match status" value="1"/>
</dbReference>
<keyword evidence="3 4" id="KW-0119">Carbohydrate metabolism</keyword>
<dbReference type="NCBIfam" id="TIGR00502">
    <property type="entry name" value="nagB"/>
    <property type="match status" value="1"/>
</dbReference>
<organism evidence="6 8">
    <name type="scientific">Bacillus canaveralius</name>
    <dbReference type="NCBI Taxonomy" id="1403243"/>
    <lineage>
        <taxon>Bacteria</taxon>
        <taxon>Bacillati</taxon>
        <taxon>Bacillota</taxon>
        <taxon>Bacilli</taxon>
        <taxon>Bacillales</taxon>
        <taxon>Bacillaceae</taxon>
        <taxon>Bacillus</taxon>
    </lineage>
</organism>
<dbReference type="InterPro" id="IPR018321">
    <property type="entry name" value="Glucosamine6P_isomerase_CS"/>
</dbReference>
<evidence type="ECO:0000256" key="1">
    <source>
        <dbReference type="ARBA" id="ARBA00000644"/>
    </source>
</evidence>
<dbReference type="RefSeq" id="WP_101575941.1">
    <property type="nucleotide sequence ID" value="NZ_PGVA01000007.1"/>
</dbReference>
<dbReference type="Pfam" id="PF01182">
    <property type="entry name" value="Glucosamine_iso"/>
    <property type="match status" value="1"/>
</dbReference>
<dbReference type="Gene3D" id="3.40.50.1360">
    <property type="match status" value="1"/>
</dbReference>
<proteinExistence type="inferred from homology"/>
<comment type="caution">
    <text evidence="6">The sequence shown here is derived from an EMBL/GenBank/DDBJ whole genome shotgun (WGS) entry which is preliminary data.</text>
</comment>
<comment type="similarity">
    <text evidence="4">Belongs to the glucosamine/galactosamine-6-phosphate isomerase family. NagB subfamily.</text>
</comment>
<dbReference type="EMBL" id="PGVA01000007">
    <property type="protein sequence ID" value="PLR85344.1"/>
    <property type="molecule type" value="Genomic_DNA"/>
</dbReference>
<keyword evidence="2 4" id="KW-0378">Hydrolase</keyword>
<evidence type="ECO:0000259" key="5">
    <source>
        <dbReference type="Pfam" id="PF01182"/>
    </source>
</evidence>
<reference evidence="6 8" key="1">
    <citation type="submission" date="2017-11" db="EMBL/GenBank/DDBJ databases">
        <title>Comparitive Functional Genomics of Dry Heat Resistant strains isolated from the Viking Spacecraft.</title>
        <authorList>
            <person name="Seuylemezian A."/>
            <person name="Cooper K."/>
            <person name="Vaishampayan P."/>
        </authorList>
    </citation>
    <scope>NUCLEOTIDE SEQUENCE [LARGE SCALE GENOMIC DNA]</scope>
    <source>
        <strain evidence="6 8">M4.6</strain>
    </source>
</reference>
<dbReference type="GO" id="GO:0006043">
    <property type="term" value="P:glucosamine catabolic process"/>
    <property type="evidence" value="ECO:0007669"/>
    <property type="project" value="TreeGrafter"/>
</dbReference>
<evidence type="ECO:0000256" key="4">
    <source>
        <dbReference type="HAMAP-Rule" id="MF_01241"/>
    </source>
</evidence>
<dbReference type="GO" id="GO:0006046">
    <property type="term" value="P:N-acetylglucosamine catabolic process"/>
    <property type="evidence" value="ECO:0007669"/>
    <property type="project" value="UniProtKB-UniRule"/>
</dbReference>
<dbReference type="AlphaFoldDB" id="A0A2N5GQJ9"/>
<feature type="active site" description="Proton acceptor; for ring-opening step" evidence="4">
    <location>
        <position position="138"/>
    </location>
</feature>
<evidence type="ECO:0000313" key="8">
    <source>
        <dbReference type="Proteomes" id="UP000234951"/>
    </source>
</evidence>
<dbReference type="OrthoDB" id="9791139at2"/>
<dbReference type="FunFam" id="3.40.50.1360:FF:000003">
    <property type="entry name" value="Glucosamine-6-phosphate deaminase"/>
    <property type="match status" value="1"/>
</dbReference>
<dbReference type="InterPro" id="IPR037171">
    <property type="entry name" value="NagB/RpiA_transferase-like"/>
</dbReference>
<sequence length="241" mass="26284">MKIVRASNYEEMSMKAAKGIIEKVRSKPDITLGLATGSTPKGVYRCIIEDHKHCGTSYQQAASVNLDEYIGLDQKDRNSYHSFMCREFFDHIDLPLERAFIPNGTATDLLTECARYEKTIQALGGIDLQILGIGHNGHIGFNEPGTPFTSRTHVVSLAESTRQANSRFFTSVDEVPTSAITMGIATILDSAEIYLLASGSSKADAIARLIGGDADEQFPASALKLHKNVTIFADEDALNLI</sequence>